<dbReference type="AlphaFoldDB" id="A0A3R9BEY7"/>
<dbReference type="RefSeq" id="WP_125278763.1">
    <property type="nucleotide sequence ID" value="NZ_CP060811.1"/>
</dbReference>
<feature type="compositionally biased region" description="Acidic residues" evidence="1">
    <location>
        <begin position="442"/>
        <end position="455"/>
    </location>
</feature>
<dbReference type="InterPro" id="IPR024787">
    <property type="entry name" value="EcsC"/>
</dbReference>
<proteinExistence type="predicted"/>
<reference evidence="2 3" key="1">
    <citation type="submission" date="2020-08" db="EMBL/GenBank/DDBJ databases">
        <title>Emergence of ISAba1-mediated novel tet(X) in Acinetobacter variabilis from a chicken farm.</title>
        <authorList>
            <person name="Peng K."/>
            <person name="Li R."/>
        </authorList>
    </citation>
    <scope>NUCLEOTIDE SEQUENCE [LARGE SCALE GENOMIC DNA]</scope>
    <source>
        <strain evidence="2 3">XM9F202-2</strain>
    </source>
</reference>
<evidence type="ECO:0000256" key="1">
    <source>
        <dbReference type="SAM" id="MobiDB-lite"/>
    </source>
</evidence>
<protein>
    <submittedName>
        <fullName evidence="2">EcsC family protein</fullName>
    </submittedName>
</protein>
<dbReference type="PANTHER" id="PTHR41260:SF1">
    <property type="entry name" value="PROTEIN ECSC"/>
    <property type="match status" value="1"/>
</dbReference>
<dbReference type="EMBL" id="CP060811">
    <property type="protein sequence ID" value="QQN88693.1"/>
    <property type="molecule type" value="Genomic_DNA"/>
</dbReference>
<dbReference type="Pfam" id="PF12787">
    <property type="entry name" value="EcsC"/>
    <property type="match status" value="1"/>
</dbReference>
<feature type="region of interest" description="Disordered" evidence="1">
    <location>
        <begin position="391"/>
        <end position="500"/>
    </location>
</feature>
<evidence type="ECO:0000313" key="2">
    <source>
        <dbReference type="EMBL" id="QQN88693.1"/>
    </source>
</evidence>
<gene>
    <name evidence="2" type="ORF">IAQ69_03130</name>
</gene>
<name>A0A3R9BEY7_9GAMM</name>
<dbReference type="PANTHER" id="PTHR41260">
    <property type="entry name" value="PROTEIN ECSC"/>
    <property type="match status" value="1"/>
</dbReference>
<dbReference type="Proteomes" id="UP000596079">
    <property type="component" value="Chromosome"/>
</dbReference>
<sequence length="500" mass="55571">MVNANNKQSNGLISNAFGVAKKFSSTGLELLNHVAPDSVTKTFNTDHAVDGSAKVKSPFASKKYENPKDMLREHLPNVSRQLLGRRFNTVNNVAHFVSPQLADKVSDYFYNHLNQFSNQMSSVDAILNEAGAKDLEELTQDTTRSQRISQAFAEQNKWMATVQGAVSGVTGVLGTAIDIPASLLMALRTIYQVGRSYGFDLSKEDDQEIVQHIFRQIDLSLIAEKQALLMGLKALSSTLKTHDLSQLQTMLGSSNDIETLKKWLSNQDGSMKWEWMNHFPKLSLLEQLTKLTPLASAGIGAVYSHRFVNDVNQKAQEVFSHARQYLQQHQDLGLSPYAAYEKAVDLLQQATPKLMENLDHSAADKDKPILDKEIPIEGNQTIKQVKLVKKEQESLSPEEAEVKKDEKVSEGLDELTDKLVEHADARQEQKPAIPKDSFDADAALEEELGLQENDTEMLQAAAEEETDTNNPENSETADKQTQAEETTEDVTKNAATKSKK</sequence>
<accession>A0A3R9BEY7</accession>
<evidence type="ECO:0000313" key="3">
    <source>
        <dbReference type="Proteomes" id="UP000596079"/>
    </source>
</evidence>
<feature type="compositionally biased region" description="Basic and acidic residues" evidence="1">
    <location>
        <begin position="400"/>
        <end position="429"/>
    </location>
</feature>
<organism evidence="2 3">
    <name type="scientific">Acinetobacter variabilis</name>
    <dbReference type="NCBI Taxonomy" id="70346"/>
    <lineage>
        <taxon>Bacteria</taxon>
        <taxon>Pseudomonadati</taxon>
        <taxon>Pseudomonadota</taxon>
        <taxon>Gammaproteobacteria</taxon>
        <taxon>Moraxellales</taxon>
        <taxon>Moraxellaceae</taxon>
        <taxon>Acinetobacter</taxon>
    </lineage>
</organism>